<dbReference type="GO" id="GO:0016989">
    <property type="term" value="F:sigma factor antagonist activity"/>
    <property type="evidence" value="ECO:0007669"/>
    <property type="project" value="TreeGrafter"/>
</dbReference>
<sequence length="260" mass="26284">MSDHRAERELLGAWALDAVDDVERAAVERAIREDPEVAAEARALRETAAVLATTQAAPPPPALREAVLAAAAATPQETAPAAGRTAGTSTEAHRPTTVPAATAGRSGSARRAAPRHQRWLAAAAVLLAAAVPGTLAVQQAQRAQLAEDQVAAITEALARPGAELLSADVTGGGRAVAVVGDEGAFFTVRDLPALGGDQDYQLWVIDDGGPTSAGIVEARGGLASTELDQVPDGAVLAMTVEPAGGSDQPTTTPIVAMPPA</sequence>
<dbReference type="OrthoDB" id="153510at2"/>
<dbReference type="GO" id="GO:0006417">
    <property type="term" value="P:regulation of translation"/>
    <property type="evidence" value="ECO:0007669"/>
    <property type="project" value="TreeGrafter"/>
</dbReference>
<dbReference type="EMBL" id="RKRA01000001">
    <property type="protein sequence ID" value="RPF26890.1"/>
    <property type="molecule type" value="Genomic_DNA"/>
</dbReference>
<dbReference type="Gene3D" id="1.10.10.1320">
    <property type="entry name" value="Anti-sigma factor, zinc-finger domain"/>
    <property type="match status" value="1"/>
</dbReference>
<name>A0A3N4Z6V2_9MICO</name>
<dbReference type="PANTHER" id="PTHR37461">
    <property type="entry name" value="ANTI-SIGMA-K FACTOR RSKA"/>
    <property type="match status" value="1"/>
</dbReference>
<protein>
    <recommendedName>
        <fullName evidence="10">Regulator of SigK</fullName>
    </recommendedName>
    <alternativeName>
        <fullName evidence="9">Sigma-K anti-sigma factor RskA</fullName>
    </alternativeName>
</protein>
<evidence type="ECO:0000256" key="6">
    <source>
        <dbReference type="ARBA" id="ARBA00023015"/>
    </source>
</evidence>
<dbReference type="Proteomes" id="UP000280726">
    <property type="component" value="Unassembled WGS sequence"/>
</dbReference>
<evidence type="ECO:0000256" key="1">
    <source>
        <dbReference type="ARBA" id="ARBA00004167"/>
    </source>
</evidence>
<dbReference type="AlphaFoldDB" id="A0A3N4Z6V2"/>
<keyword evidence="4" id="KW-0812">Transmembrane</keyword>
<proteinExistence type="predicted"/>
<evidence type="ECO:0000256" key="8">
    <source>
        <dbReference type="ARBA" id="ARBA00023163"/>
    </source>
</evidence>
<keyword evidence="6" id="KW-0805">Transcription regulation</keyword>
<feature type="compositionally biased region" description="Low complexity" evidence="11">
    <location>
        <begin position="73"/>
        <end position="82"/>
    </location>
</feature>
<dbReference type="InterPro" id="IPR018764">
    <property type="entry name" value="RskA_C"/>
</dbReference>
<evidence type="ECO:0000256" key="4">
    <source>
        <dbReference type="ARBA" id="ARBA00022692"/>
    </source>
</evidence>
<dbReference type="Pfam" id="PF10099">
    <property type="entry name" value="RskA_C"/>
    <property type="match status" value="1"/>
</dbReference>
<dbReference type="RefSeq" id="WP_123916060.1">
    <property type="nucleotide sequence ID" value="NZ_RKRA01000001.1"/>
</dbReference>
<evidence type="ECO:0000256" key="5">
    <source>
        <dbReference type="ARBA" id="ARBA00022989"/>
    </source>
</evidence>
<evidence type="ECO:0000313" key="14">
    <source>
        <dbReference type="Proteomes" id="UP000280726"/>
    </source>
</evidence>
<dbReference type="InterPro" id="IPR051474">
    <property type="entry name" value="Anti-sigma-K/W_factor"/>
</dbReference>
<comment type="subcellular location">
    <subcellularLocation>
        <location evidence="2">Cell membrane</location>
    </subcellularLocation>
    <subcellularLocation>
        <location evidence="1">Membrane</location>
        <topology evidence="1">Single-pass membrane protein</topology>
    </subcellularLocation>
</comment>
<keyword evidence="3" id="KW-1003">Cell membrane</keyword>
<dbReference type="InterPro" id="IPR041916">
    <property type="entry name" value="Anti_sigma_zinc_sf"/>
</dbReference>
<dbReference type="GO" id="GO:0005886">
    <property type="term" value="C:plasma membrane"/>
    <property type="evidence" value="ECO:0007669"/>
    <property type="project" value="UniProtKB-SubCell"/>
</dbReference>
<evidence type="ECO:0000256" key="2">
    <source>
        <dbReference type="ARBA" id="ARBA00004236"/>
    </source>
</evidence>
<keyword evidence="8" id="KW-0804">Transcription</keyword>
<feature type="domain" description="Anti-sigma K factor RskA C-terminal" evidence="12">
    <location>
        <begin position="120"/>
        <end position="254"/>
    </location>
</feature>
<evidence type="ECO:0000256" key="10">
    <source>
        <dbReference type="ARBA" id="ARBA00030803"/>
    </source>
</evidence>
<feature type="region of interest" description="Disordered" evidence="11">
    <location>
        <begin position="73"/>
        <end position="113"/>
    </location>
</feature>
<reference evidence="13 14" key="1">
    <citation type="submission" date="2018-11" db="EMBL/GenBank/DDBJ databases">
        <title>Sequencing the genomes of 1000 actinobacteria strains.</title>
        <authorList>
            <person name="Klenk H.-P."/>
        </authorList>
    </citation>
    <scope>NUCLEOTIDE SEQUENCE [LARGE SCALE GENOMIC DNA]</scope>
    <source>
        <strain evidence="13 14">DSM 14418</strain>
    </source>
</reference>
<evidence type="ECO:0000256" key="9">
    <source>
        <dbReference type="ARBA" id="ARBA00029829"/>
    </source>
</evidence>
<keyword evidence="14" id="KW-1185">Reference proteome</keyword>
<evidence type="ECO:0000256" key="11">
    <source>
        <dbReference type="SAM" id="MobiDB-lite"/>
    </source>
</evidence>
<evidence type="ECO:0000256" key="3">
    <source>
        <dbReference type="ARBA" id="ARBA00022475"/>
    </source>
</evidence>
<gene>
    <name evidence="13" type="ORF">EDD32_1349</name>
</gene>
<evidence type="ECO:0000313" key="13">
    <source>
        <dbReference type="EMBL" id="RPF26890.1"/>
    </source>
</evidence>
<accession>A0A3N4Z6V2</accession>
<evidence type="ECO:0000256" key="7">
    <source>
        <dbReference type="ARBA" id="ARBA00023136"/>
    </source>
</evidence>
<dbReference type="PANTHER" id="PTHR37461:SF1">
    <property type="entry name" value="ANTI-SIGMA-K FACTOR RSKA"/>
    <property type="match status" value="1"/>
</dbReference>
<feature type="compositionally biased region" description="Low complexity" evidence="11">
    <location>
        <begin position="99"/>
        <end position="111"/>
    </location>
</feature>
<keyword evidence="5" id="KW-1133">Transmembrane helix</keyword>
<keyword evidence="7" id="KW-0472">Membrane</keyword>
<evidence type="ECO:0000259" key="12">
    <source>
        <dbReference type="Pfam" id="PF10099"/>
    </source>
</evidence>
<organism evidence="13 14">
    <name type="scientific">Georgenia muralis</name>
    <dbReference type="NCBI Taxonomy" id="154117"/>
    <lineage>
        <taxon>Bacteria</taxon>
        <taxon>Bacillati</taxon>
        <taxon>Actinomycetota</taxon>
        <taxon>Actinomycetes</taxon>
        <taxon>Micrococcales</taxon>
        <taxon>Bogoriellaceae</taxon>
        <taxon>Georgenia</taxon>
    </lineage>
</organism>
<comment type="caution">
    <text evidence="13">The sequence shown here is derived from an EMBL/GenBank/DDBJ whole genome shotgun (WGS) entry which is preliminary data.</text>
</comment>